<dbReference type="GO" id="GO:0102559">
    <property type="term" value="F:peptide chain release factor N(5)-glutamine methyltransferase activity"/>
    <property type="evidence" value="ECO:0007669"/>
    <property type="project" value="UniProtKB-EC"/>
</dbReference>
<dbReference type="HAMAP" id="MF_02126">
    <property type="entry name" value="RF_methyltr_PrmC"/>
    <property type="match status" value="1"/>
</dbReference>
<evidence type="ECO:0000256" key="4">
    <source>
        <dbReference type="ARBA" id="ARBA00048391"/>
    </source>
</evidence>
<sequence>MTVTLQQLLVEGAEQLKQAEVPEAELDARYLLMEAFGLSASDFLLKRMEPMDCESGEIDGKAGKSAQAIAVYREMIEKRSRRIPLQYITGVQYFMGLEFFVDERVLIPRQDTEDLVELVLRENPGKETRVLDMCTGSGCIAVSLAALGGYEQVTAVDISDGAICVAQENAKRLNVSDQVRVVKSSLYEARTEILRSGGARYQVIVSNPPYIPTDVIKGLQPEVRDYEPSLALDGTADGLYFYRKLALDSREFLTPGGRIYLEIGYDQGGAVSSLLRDAGYTDIQVIKDTPGLDRIVKAGYKQDIGGSHV</sequence>
<evidence type="ECO:0000313" key="8">
    <source>
        <dbReference type="EMBL" id="EHI61279.1"/>
    </source>
</evidence>
<feature type="binding site" evidence="5">
    <location>
        <position position="207"/>
    </location>
    <ligand>
        <name>S-adenosyl-L-methionine</name>
        <dbReference type="ChEBI" id="CHEBI:59789"/>
    </ligand>
</feature>
<dbReference type="EC" id="2.1.1.297" evidence="5"/>
<dbReference type="GO" id="GO:0003676">
    <property type="term" value="F:nucleic acid binding"/>
    <property type="evidence" value="ECO:0007669"/>
    <property type="project" value="InterPro"/>
</dbReference>
<dbReference type="Pfam" id="PF05175">
    <property type="entry name" value="MTS"/>
    <property type="match status" value="1"/>
</dbReference>
<proteinExistence type="inferred from homology"/>
<dbReference type="InterPro" id="IPR040758">
    <property type="entry name" value="PrmC_N"/>
</dbReference>
<dbReference type="PROSITE" id="PS00092">
    <property type="entry name" value="N6_MTASE"/>
    <property type="match status" value="1"/>
</dbReference>
<dbReference type="PANTHER" id="PTHR18895:SF74">
    <property type="entry name" value="MTRF1L RELEASE FACTOR GLUTAMINE METHYLTRANSFERASE"/>
    <property type="match status" value="1"/>
</dbReference>
<dbReference type="NCBIfam" id="TIGR00536">
    <property type="entry name" value="hemK_fam"/>
    <property type="match status" value="1"/>
</dbReference>
<dbReference type="CDD" id="cd02440">
    <property type="entry name" value="AdoMet_MTases"/>
    <property type="match status" value="1"/>
</dbReference>
<dbReference type="InterPro" id="IPR019874">
    <property type="entry name" value="RF_methyltr_PrmC"/>
</dbReference>
<comment type="function">
    <text evidence="5">Methylates the class 1 translation termination release factors RF1/PrfA and RF2/PrfB on the glutamine residue of the universally conserved GGQ motif.</text>
</comment>
<keyword evidence="9" id="KW-1185">Reference proteome</keyword>
<name>G5IAW4_9FIRM</name>
<comment type="caution">
    <text evidence="8">The sequence shown here is derived from an EMBL/GenBank/DDBJ whole genome shotgun (WGS) entry which is preliminary data.</text>
</comment>
<keyword evidence="1 5" id="KW-0489">Methyltransferase</keyword>
<evidence type="ECO:0000259" key="7">
    <source>
        <dbReference type="Pfam" id="PF17827"/>
    </source>
</evidence>
<evidence type="ECO:0000256" key="1">
    <source>
        <dbReference type="ARBA" id="ARBA00022603"/>
    </source>
</evidence>
<evidence type="ECO:0000256" key="5">
    <source>
        <dbReference type="HAMAP-Rule" id="MF_02126"/>
    </source>
</evidence>
<dbReference type="InterPro" id="IPR004556">
    <property type="entry name" value="HemK-like"/>
</dbReference>
<dbReference type="InterPro" id="IPR002052">
    <property type="entry name" value="DNA_methylase_N6_adenine_CS"/>
</dbReference>
<evidence type="ECO:0000256" key="2">
    <source>
        <dbReference type="ARBA" id="ARBA00022679"/>
    </source>
</evidence>
<dbReference type="SUPFAM" id="SSF53335">
    <property type="entry name" value="S-adenosyl-L-methionine-dependent methyltransferases"/>
    <property type="match status" value="1"/>
</dbReference>
<comment type="caution">
    <text evidence="5">Lacks conserved residue(s) required for the propagation of feature annotation.</text>
</comment>
<evidence type="ECO:0000256" key="3">
    <source>
        <dbReference type="ARBA" id="ARBA00022691"/>
    </source>
</evidence>
<gene>
    <name evidence="5" type="primary">prmC</name>
    <name evidence="8" type="ORF">HMPREF9473_00641</name>
</gene>
<dbReference type="EMBL" id="ADLN01000005">
    <property type="protein sequence ID" value="EHI61279.1"/>
    <property type="molecule type" value="Genomic_DNA"/>
</dbReference>
<keyword evidence="3 5" id="KW-0949">S-adenosyl-L-methionine</keyword>
<dbReference type="Proteomes" id="UP000005384">
    <property type="component" value="Unassembled WGS sequence"/>
</dbReference>
<evidence type="ECO:0000259" key="6">
    <source>
        <dbReference type="Pfam" id="PF05175"/>
    </source>
</evidence>
<keyword evidence="2 5" id="KW-0808">Transferase</keyword>
<reference evidence="8 9" key="1">
    <citation type="submission" date="2011-08" db="EMBL/GenBank/DDBJ databases">
        <title>The Genome Sequence of Clostridium hathewayi WAL-18680.</title>
        <authorList>
            <consortium name="The Broad Institute Genome Sequencing Platform"/>
            <person name="Earl A."/>
            <person name="Ward D."/>
            <person name="Feldgarden M."/>
            <person name="Gevers D."/>
            <person name="Finegold S.M."/>
            <person name="Summanen P.H."/>
            <person name="Molitoris D.R."/>
            <person name="Song M."/>
            <person name="Daigneault M."/>
            <person name="Allen-Vercoe E."/>
            <person name="Young S.K."/>
            <person name="Zeng Q."/>
            <person name="Gargeya S."/>
            <person name="Fitzgerald M."/>
            <person name="Haas B."/>
            <person name="Abouelleil A."/>
            <person name="Alvarado L."/>
            <person name="Arachchi H.M."/>
            <person name="Berlin A."/>
            <person name="Brown A."/>
            <person name="Chapman S.B."/>
            <person name="Chen Z."/>
            <person name="Dunbar C."/>
            <person name="Freedman E."/>
            <person name="Gearin G."/>
            <person name="Gellesch M."/>
            <person name="Goldberg J."/>
            <person name="Griggs A."/>
            <person name="Gujja S."/>
            <person name="Heiman D."/>
            <person name="Howarth C."/>
            <person name="Larson L."/>
            <person name="Lui A."/>
            <person name="MacDonald P.J.P."/>
            <person name="Montmayeur A."/>
            <person name="Murphy C."/>
            <person name="Neiman D."/>
            <person name="Pearson M."/>
            <person name="Priest M."/>
            <person name="Roberts A."/>
            <person name="Saif S."/>
            <person name="Shea T."/>
            <person name="Shenoy N."/>
            <person name="Sisk P."/>
            <person name="Stolte C."/>
            <person name="Sykes S."/>
            <person name="Wortman J."/>
            <person name="Nusbaum C."/>
            <person name="Birren B."/>
        </authorList>
    </citation>
    <scope>NUCLEOTIDE SEQUENCE [LARGE SCALE GENOMIC DNA]</scope>
    <source>
        <strain evidence="8 9">WAL-18680</strain>
    </source>
</reference>
<feature type="domain" description="Methyltransferase small" evidence="6">
    <location>
        <begin position="122"/>
        <end position="210"/>
    </location>
</feature>
<accession>G5IAW4</accession>
<protein>
    <recommendedName>
        <fullName evidence="5">Release factor glutamine methyltransferase</fullName>
        <shortName evidence="5">RF MTase</shortName>
        <ecNumber evidence="5">2.1.1.297</ecNumber>
    </recommendedName>
    <alternativeName>
        <fullName evidence="5">N5-glutamine methyltransferase PrmC</fullName>
    </alternativeName>
    <alternativeName>
        <fullName evidence="5">Protein-(glutamine-N5) MTase PrmC</fullName>
    </alternativeName>
    <alternativeName>
        <fullName evidence="5">Protein-glutamine N-methyltransferase PrmC</fullName>
    </alternativeName>
</protein>
<dbReference type="NCBIfam" id="TIGR03534">
    <property type="entry name" value="RF_mod_PrmC"/>
    <property type="match status" value="1"/>
</dbReference>
<dbReference type="PANTHER" id="PTHR18895">
    <property type="entry name" value="HEMK METHYLTRANSFERASE"/>
    <property type="match status" value="1"/>
</dbReference>
<feature type="binding site" evidence="5">
    <location>
        <position position="157"/>
    </location>
    <ligand>
        <name>S-adenosyl-L-methionine</name>
        <dbReference type="ChEBI" id="CHEBI:59789"/>
    </ligand>
</feature>
<dbReference type="AlphaFoldDB" id="G5IAW4"/>
<dbReference type="Gene3D" id="3.40.50.150">
    <property type="entry name" value="Vaccinia Virus protein VP39"/>
    <property type="match status" value="1"/>
</dbReference>
<dbReference type="InterPro" id="IPR029063">
    <property type="entry name" value="SAM-dependent_MTases_sf"/>
</dbReference>
<comment type="similarity">
    <text evidence="5">Belongs to the protein N5-glutamine methyltransferase family. PrmC subfamily.</text>
</comment>
<dbReference type="PATRIC" id="fig|742737.3.peg.641"/>
<dbReference type="InterPro" id="IPR050320">
    <property type="entry name" value="N5-glutamine_MTase"/>
</dbReference>
<evidence type="ECO:0000313" key="9">
    <source>
        <dbReference type="Proteomes" id="UP000005384"/>
    </source>
</evidence>
<dbReference type="Gene3D" id="1.10.8.10">
    <property type="entry name" value="DNA helicase RuvA subunit, C-terminal domain"/>
    <property type="match status" value="1"/>
</dbReference>
<dbReference type="Pfam" id="PF17827">
    <property type="entry name" value="PrmC_N"/>
    <property type="match status" value="1"/>
</dbReference>
<dbReference type="InterPro" id="IPR007848">
    <property type="entry name" value="Small_mtfrase_dom"/>
</dbReference>
<dbReference type="HOGENOM" id="CLU_018398_3_1_9"/>
<feature type="binding site" evidence="5">
    <location>
        <begin position="207"/>
        <end position="210"/>
    </location>
    <ligand>
        <name>substrate</name>
    </ligand>
</feature>
<dbReference type="GO" id="GO:0032259">
    <property type="term" value="P:methylation"/>
    <property type="evidence" value="ECO:0007669"/>
    <property type="project" value="UniProtKB-KW"/>
</dbReference>
<organism evidence="8 9">
    <name type="scientific">Hungatella hathewayi WAL-18680</name>
    <dbReference type="NCBI Taxonomy" id="742737"/>
    <lineage>
        <taxon>Bacteria</taxon>
        <taxon>Bacillati</taxon>
        <taxon>Bacillota</taxon>
        <taxon>Clostridia</taxon>
        <taxon>Lachnospirales</taxon>
        <taxon>Lachnospiraceae</taxon>
        <taxon>Hungatella</taxon>
    </lineage>
</organism>
<comment type="catalytic activity">
    <reaction evidence="4 5">
        <text>L-glutaminyl-[peptide chain release factor] + S-adenosyl-L-methionine = N(5)-methyl-L-glutaminyl-[peptide chain release factor] + S-adenosyl-L-homocysteine + H(+)</text>
        <dbReference type="Rhea" id="RHEA:42896"/>
        <dbReference type="Rhea" id="RHEA-COMP:10271"/>
        <dbReference type="Rhea" id="RHEA-COMP:10272"/>
        <dbReference type="ChEBI" id="CHEBI:15378"/>
        <dbReference type="ChEBI" id="CHEBI:30011"/>
        <dbReference type="ChEBI" id="CHEBI:57856"/>
        <dbReference type="ChEBI" id="CHEBI:59789"/>
        <dbReference type="ChEBI" id="CHEBI:61891"/>
        <dbReference type="EC" id="2.1.1.297"/>
    </reaction>
</comment>
<feature type="domain" description="Release factor glutamine methyltransferase N-terminal" evidence="7">
    <location>
        <begin position="7"/>
        <end position="52"/>
    </location>
</feature>